<keyword evidence="2" id="KW-1185">Reference proteome</keyword>
<gene>
    <name evidence="1" type="ORF">RFM68_17550</name>
</gene>
<reference evidence="1 2" key="1">
    <citation type="submission" date="2023-08" db="EMBL/GenBank/DDBJ databases">
        <title>Implementing the SeqCode for naming new Mesorhizobium species isolated from Vachellia karroo root nodules.</title>
        <authorList>
            <person name="Van Lill M."/>
        </authorList>
    </citation>
    <scope>NUCLEOTIDE SEQUENCE [LARGE SCALE GENOMIC DNA]</scope>
    <source>
        <strain evidence="1 2">MSK 1335</strain>
    </source>
</reference>
<dbReference type="RefSeq" id="WP_320234260.1">
    <property type="nucleotide sequence ID" value="NZ_JAVIJF010000012.1"/>
</dbReference>
<dbReference type="EMBL" id="JAVIJF010000012">
    <property type="protein sequence ID" value="MDX8526308.1"/>
    <property type="molecule type" value="Genomic_DNA"/>
</dbReference>
<sequence length="117" mass="13496">MKTAKPFYDDSVSPALQAWALLKRFIAGQAFEHPRLFKRMSPLGDDVWELRTDDLRFFGWFPHKDCFIANSGDLFGNLKADKALYEKHRIAVIEFRTQIDLDAPKYAKGAKHHDVVS</sequence>
<proteinExistence type="predicted"/>
<protein>
    <submittedName>
        <fullName evidence="1">Uncharacterized protein</fullName>
    </submittedName>
</protein>
<name>A0ABU4ZLR3_9HYPH</name>
<evidence type="ECO:0000313" key="1">
    <source>
        <dbReference type="EMBL" id="MDX8526308.1"/>
    </source>
</evidence>
<organism evidence="1 2">
    <name type="scientific">Mesorhizobium montanum</name>
    <dbReference type="NCBI Taxonomy" id="3072323"/>
    <lineage>
        <taxon>Bacteria</taxon>
        <taxon>Pseudomonadati</taxon>
        <taxon>Pseudomonadota</taxon>
        <taxon>Alphaproteobacteria</taxon>
        <taxon>Hyphomicrobiales</taxon>
        <taxon>Phyllobacteriaceae</taxon>
        <taxon>Mesorhizobium</taxon>
    </lineage>
</organism>
<evidence type="ECO:0000313" key="2">
    <source>
        <dbReference type="Proteomes" id="UP001276840"/>
    </source>
</evidence>
<dbReference type="Proteomes" id="UP001276840">
    <property type="component" value="Unassembled WGS sequence"/>
</dbReference>
<comment type="caution">
    <text evidence="1">The sequence shown here is derived from an EMBL/GenBank/DDBJ whole genome shotgun (WGS) entry which is preliminary data.</text>
</comment>
<accession>A0ABU4ZLR3</accession>